<dbReference type="Gene3D" id="3.50.50.60">
    <property type="entry name" value="FAD/NAD(P)-binding domain"/>
    <property type="match status" value="2"/>
</dbReference>
<dbReference type="InterPro" id="IPR036188">
    <property type="entry name" value="FAD/NAD-bd_sf"/>
</dbReference>
<dbReference type="SUPFAM" id="SSF51905">
    <property type="entry name" value="FAD/NAD(P)-binding domain"/>
    <property type="match status" value="1"/>
</dbReference>
<sequence>MENKNFYDAVVIGGGPAGLTAGLYLARARYRVLVIEKETFGGQITITSEVVNFPGSGRVSGAELTDRMRKQAEDFGCEFLSAEVNSLDVSSDVRRVKTDRGTIECLGIILATGAYPRMVGFEGEAEFRGHGVAYCATCDGE</sequence>
<evidence type="ECO:0000313" key="6">
    <source>
        <dbReference type="Proteomes" id="UP001168575"/>
    </source>
</evidence>
<keyword evidence="1" id="KW-0285">Flavoprotein</keyword>
<keyword evidence="2" id="KW-0560">Oxidoreductase</keyword>
<comment type="caution">
    <text evidence="5">The sequence shown here is derived from an EMBL/GenBank/DDBJ whole genome shotgun (WGS) entry which is preliminary data.</text>
</comment>
<dbReference type="EMBL" id="JAUMVS010000006">
    <property type="protein sequence ID" value="MDO4841233.1"/>
    <property type="molecule type" value="Genomic_DNA"/>
</dbReference>
<accession>A0AA43RG59</accession>
<dbReference type="InterPro" id="IPR050097">
    <property type="entry name" value="Ferredoxin-NADP_redctase_2"/>
</dbReference>
<protein>
    <submittedName>
        <fullName evidence="5">FAD-dependent oxidoreductase</fullName>
    </submittedName>
</protein>
<gene>
    <name evidence="5" type="ORF">Q3982_00955</name>
</gene>
<evidence type="ECO:0000259" key="4">
    <source>
        <dbReference type="Pfam" id="PF07992"/>
    </source>
</evidence>
<evidence type="ECO:0000256" key="2">
    <source>
        <dbReference type="ARBA" id="ARBA00023002"/>
    </source>
</evidence>
<dbReference type="PRINTS" id="PR00469">
    <property type="entry name" value="PNDRDTASEII"/>
</dbReference>
<keyword evidence="6" id="KW-1185">Reference proteome</keyword>
<name>A0AA43RG59_9ACTN</name>
<reference evidence="5" key="1">
    <citation type="submission" date="2023-07" db="EMBL/GenBank/DDBJ databases">
        <title>Between Cages and Wild: Unraveling the Impact of Captivity on Animal Microbiomes and Antimicrobial Resistance.</title>
        <authorList>
            <person name="Schmartz G.P."/>
            <person name="Rehner J."/>
            <person name="Schuff M.J."/>
            <person name="Becker S.L."/>
            <person name="Kravczyk M."/>
            <person name="Gurevich A."/>
            <person name="Francke R."/>
            <person name="Mueller R."/>
            <person name="Keller V."/>
            <person name="Keller A."/>
        </authorList>
    </citation>
    <scope>NUCLEOTIDE SEQUENCE</scope>
    <source>
        <strain evidence="5">S12M_St_49</strain>
    </source>
</reference>
<proteinExistence type="predicted"/>
<organism evidence="5 6">
    <name type="scientific">Phoenicibacter congonensis</name>
    <dbReference type="NCBI Taxonomy" id="1944646"/>
    <lineage>
        <taxon>Bacteria</taxon>
        <taxon>Bacillati</taxon>
        <taxon>Actinomycetota</taxon>
        <taxon>Coriobacteriia</taxon>
        <taxon>Eggerthellales</taxon>
        <taxon>Eggerthellaceae</taxon>
        <taxon>Phoenicibacter</taxon>
    </lineage>
</organism>
<dbReference type="PRINTS" id="PR00368">
    <property type="entry name" value="FADPNR"/>
</dbReference>
<evidence type="ECO:0000313" key="5">
    <source>
        <dbReference type="EMBL" id="MDO4841233.1"/>
    </source>
</evidence>
<evidence type="ECO:0000256" key="3">
    <source>
        <dbReference type="ARBA" id="ARBA00048132"/>
    </source>
</evidence>
<dbReference type="GO" id="GO:0004791">
    <property type="term" value="F:thioredoxin-disulfide reductase (NADPH) activity"/>
    <property type="evidence" value="ECO:0007669"/>
    <property type="project" value="UniProtKB-EC"/>
</dbReference>
<dbReference type="AlphaFoldDB" id="A0AA43RG59"/>
<dbReference type="Proteomes" id="UP001168575">
    <property type="component" value="Unassembled WGS sequence"/>
</dbReference>
<feature type="non-terminal residue" evidence="5">
    <location>
        <position position="141"/>
    </location>
</feature>
<dbReference type="PANTHER" id="PTHR48105">
    <property type="entry name" value="THIOREDOXIN REDUCTASE 1-RELATED-RELATED"/>
    <property type="match status" value="1"/>
</dbReference>
<dbReference type="InterPro" id="IPR023753">
    <property type="entry name" value="FAD/NAD-binding_dom"/>
</dbReference>
<evidence type="ECO:0000256" key="1">
    <source>
        <dbReference type="ARBA" id="ARBA00022630"/>
    </source>
</evidence>
<comment type="catalytic activity">
    <reaction evidence="3">
        <text>[thioredoxin]-dithiol + NADP(+) = [thioredoxin]-disulfide + NADPH + H(+)</text>
        <dbReference type="Rhea" id="RHEA:20345"/>
        <dbReference type="Rhea" id="RHEA-COMP:10698"/>
        <dbReference type="Rhea" id="RHEA-COMP:10700"/>
        <dbReference type="ChEBI" id="CHEBI:15378"/>
        <dbReference type="ChEBI" id="CHEBI:29950"/>
        <dbReference type="ChEBI" id="CHEBI:50058"/>
        <dbReference type="ChEBI" id="CHEBI:57783"/>
        <dbReference type="ChEBI" id="CHEBI:58349"/>
        <dbReference type="EC" id="1.8.1.9"/>
    </reaction>
</comment>
<feature type="domain" description="FAD/NAD(P)-binding" evidence="4">
    <location>
        <begin position="7"/>
        <end position="139"/>
    </location>
</feature>
<dbReference type="Pfam" id="PF07992">
    <property type="entry name" value="Pyr_redox_2"/>
    <property type="match status" value="1"/>
</dbReference>